<evidence type="ECO:0000256" key="7">
    <source>
        <dbReference type="ARBA" id="ARBA00022840"/>
    </source>
</evidence>
<dbReference type="Gene3D" id="3.40.50.300">
    <property type="entry name" value="P-loop containing nucleotide triphosphate hydrolases"/>
    <property type="match status" value="1"/>
</dbReference>
<dbReference type="InterPro" id="IPR027417">
    <property type="entry name" value="P-loop_NTPase"/>
</dbReference>
<evidence type="ECO:0000256" key="6">
    <source>
        <dbReference type="ARBA" id="ARBA00022777"/>
    </source>
</evidence>
<organism evidence="11 12">
    <name type="scientific">Desulfobotulus pelophilus</name>
    <dbReference type="NCBI Taxonomy" id="2823377"/>
    <lineage>
        <taxon>Bacteria</taxon>
        <taxon>Pseudomonadati</taxon>
        <taxon>Thermodesulfobacteriota</taxon>
        <taxon>Desulfobacteria</taxon>
        <taxon>Desulfobacterales</taxon>
        <taxon>Desulfobacteraceae</taxon>
        <taxon>Desulfobotulus</taxon>
    </lineage>
</organism>
<dbReference type="Proteomes" id="UP001209681">
    <property type="component" value="Unassembled WGS sequence"/>
</dbReference>
<name>A0ABT3N9Q5_9BACT</name>
<evidence type="ECO:0000313" key="11">
    <source>
        <dbReference type="EMBL" id="MCW7754184.1"/>
    </source>
</evidence>
<reference evidence="11 12" key="1">
    <citation type="submission" date="2022-11" db="EMBL/GenBank/DDBJ databases">
        <title>Desulfobotulus tamanensis H1 sp. nov. - anaerobic, alkaliphilic, sulphate reducing bacterium isolated from terrestrial mud volcano.</title>
        <authorList>
            <person name="Frolova A."/>
            <person name="Merkel A.Y."/>
            <person name="Slobodkin A.I."/>
        </authorList>
    </citation>
    <scope>NUCLEOTIDE SEQUENCE [LARGE SCALE GENOMIC DNA]</scope>
    <source>
        <strain evidence="11 12">H1</strain>
    </source>
</reference>
<evidence type="ECO:0000256" key="9">
    <source>
        <dbReference type="HAMAP-Rule" id="MF_00328"/>
    </source>
</evidence>
<dbReference type="PANTHER" id="PTHR23117">
    <property type="entry name" value="GUANYLATE KINASE-RELATED"/>
    <property type="match status" value="1"/>
</dbReference>
<keyword evidence="6 9" id="KW-0418">Kinase</keyword>
<comment type="function">
    <text evidence="9">Essential for recycling GMP and indirectly, cGMP.</text>
</comment>
<dbReference type="PANTHER" id="PTHR23117:SF13">
    <property type="entry name" value="GUANYLATE KINASE"/>
    <property type="match status" value="1"/>
</dbReference>
<feature type="domain" description="Guanylate kinase-like" evidence="10">
    <location>
        <begin position="17"/>
        <end position="195"/>
    </location>
</feature>
<evidence type="ECO:0000256" key="4">
    <source>
        <dbReference type="ARBA" id="ARBA00022679"/>
    </source>
</evidence>
<comment type="catalytic activity">
    <reaction evidence="9">
        <text>GMP + ATP = GDP + ADP</text>
        <dbReference type="Rhea" id="RHEA:20780"/>
        <dbReference type="ChEBI" id="CHEBI:30616"/>
        <dbReference type="ChEBI" id="CHEBI:58115"/>
        <dbReference type="ChEBI" id="CHEBI:58189"/>
        <dbReference type="ChEBI" id="CHEBI:456216"/>
        <dbReference type="EC" id="2.7.4.8"/>
    </reaction>
</comment>
<keyword evidence="12" id="KW-1185">Reference proteome</keyword>
<evidence type="ECO:0000256" key="1">
    <source>
        <dbReference type="ARBA" id="ARBA00005790"/>
    </source>
</evidence>
<comment type="similarity">
    <text evidence="1 9">Belongs to the guanylate kinase family.</text>
</comment>
<dbReference type="NCBIfam" id="TIGR03263">
    <property type="entry name" value="guanyl_kin"/>
    <property type="match status" value="1"/>
</dbReference>
<dbReference type="InterPro" id="IPR008144">
    <property type="entry name" value="Guanylate_kin-like_dom"/>
</dbReference>
<evidence type="ECO:0000256" key="3">
    <source>
        <dbReference type="ARBA" id="ARBA00016296"/>
    </source>
</evidence>
<dbReference type="InterPro" id="IPR020590">
    <property type="entry name" value="Guanylate_kinase_CS"/>
</dbReference>
<dbReference type="InterPro" id="IPR008145">
    <property type="entry name" value="GK/Ca_channel_bsu"/>
</dbReference>
<dbReference type="InterPro" id="IPR017665">
    <property type="entry name" value="Guanylate_kinase"/>
</dbReference>
<keyword evidence="9" id="KW-0963">Cytoplasm</keyword>
<dbReference type="Gene3D" id="3.30.63.10">
    <property type="entry name" value="Guanylate Kinase phosphate binding domain"/>
    <property type="match status" value="1"/>
</dbReference>
<dbReference type="EC" id="2.7.4.8" evidence="2 9"/>
<dbReference type="CDD" id="cd00071">
    <property type="entry name" value="GMPK"/>
    <property type="match status" value="1"/>
</dbReference>
<protein>
    <recommendedName>
        <fullName evidence="3 9">Guanylate kinase</fullName>
        <ecNumber evidence="2 9">2.7.4.8</ecNumber>
    </recommendedName>
    <alternativeName>
        <fullName evidence="8 9">GMP kinase</fullName>
    </alternativeName>
</protein>
<proteinExistence type="inferred from homology"/>
<evidence type="ECO:0000256" key="8">
    <source>
        <dbReference type="ARBA" id="ARBA00030128"/>
    </source>
</evidence>
<dbReference type="PROSITE" id="PS50052">
    <property type="entry name" value="GUANYLATE_KINASE_2"/>
    <property type="match status" value="1"/>
</dbReference>
<dbReference type="EMBL" id="JAPFPW010000009">
    <property type="protein sequence ID" value="MCW7754184.1"/>
    <property type="molecule type" value="Genomic_DNA"/>
</dbReference>
<comment type="caution">
    <text evidence="11">The sequence shown here is derived from an EMBL/GenBank/DDBJ whole genome shotgun (WGS) entry which is preliminary data.</text>
</comment>
<dbReference type="PROSITE" id="PS00856">
    <property type="entry name" value="GUANYLATE_KINASE_1"/>
    <property type="match status" value="1"/>
</dbReference>
<dbReference type="HAMAP" id="MF_00328">
    <property type="entry name" value="Guanylate_kinase"/>
    <property type="match status" value="1"/>
</dbReference>
<evidence type="ECO:0000256" key="2">
    <source>
        <dbReference type="ARBA" id="ARBA00012961"/>
    </source>
</evidence>
<accession>A0ABT3N9Q5</accession>
<keyword evidence="5 9" id="KW-0547">Nucleotide-binding</keyword>
<evidence type="ECO:0000259" key="10">
    <source>
        <dbReference type="PROSITE" id="PS50052"/>
    </source>
</evidence>
<comment type="subcellular location">
    <subcellularLocation>
        <location evidence="9">Cytoplasm</location>
    </subcellularLocation>
</comment>
<dbReference type="SUPFAM" id="SSF52540">
    <property type="entry name" value="P-loop containing nucleoside triphosphate hydrolases"/>
    <property type="match status" value="1"/>
</dbReference>
<evidence type="ECO:0000313" key="12">
    <source>
        <dbReference type="Proteomes" id="UP001209681"/>
    </source>
</evidence>
<evidence type="ECO:0000256" key="5">
    <source>
        <dbReference type="ARBA" id="ARBA00022741"/>
    </source>
</evidence>
<gene>
    <name evidence="9 11" type="primary">gmk</name>
    <name evidence="11" type="ORF">OOT00_09300</name>
</gene>
<keyword evidence="7 9" id="KW-0067">ATP-binding</keyword>
<dbReference type="Pfam" id="PF00625">
    <property type="entry name" value="Guanylate_kin"/>
    <property type="match status" value="1"/>
</dbReference>
<keyword evidence="4 9" id="KW-0808">Transferase</keyword>
<feature type="binding site" evidence="9">
    <location>
        <begin position="24"/>
        <end position="31"/>
    </location>
    <ligand>
        <name>ATP</name>
        <dbReference type="ChEBI" id="CHEBI:30616"/>
    </ligand>
</feature>
<sequence length="209" mass="23882">MMQANERIQSENGGKRGRLFVVSAPSGTGKTTLCTALRERFPDLSYSISYTTRSPRKGEKDGRDYFFISLEEFRAGIDQGRWVEWAEVHGNYYGTSAFALEKTLSSGGDLLLEIDVQGMRQILERFPEAVTIFILPPSVASLRERLFKRGTDASEVIERRIADAILEIARKDAYRYRIVNDDFERARDALLFLIDACRKYEDPDTTDFL</sequence>
<dbReference type="SMART" id="SM00072">
    <property type="entry name" value="GuKc"/>
    <property type="match status" value="1"/>
</dbReference>
<dbReference type="RefSeq" id="WP_265425103.1">
    <property type="nucleotide sequence ID" value="NZ_JAPFPW010000009.1"/>
</dbReference>
<dbReference type="GO" id="GO:0004385">
    <property type="term" value="F:GMP kinase activity"/>
    <property type="evidence" value="ECO:0007669"/>
    <property type="project" value="UniProtKB-EC"/>
</dbReference>